<evidence type="ECO:0008006" key="4">
    <source>
        <dbReference type="Google" id="ProtNLM"/>
    </source>
</evidence>
<name>A0ABS5BPH5_9BACT</name>
<protein>
    <recommendedName>
        <fullName evidence="4">ATP-binding protein</fullName>
    </recommendedName>
</protein>
<reference evidence="2 3" key="1">
    <citation type="submission" date="2021-04" db="EMBL/GenBank/DDBJ databases">
        <authorList>
            <person name="Ivanova A."/>
        </authorList>
    </citation>
    <scope>NUCLEOTIDE SEQUENCE [LARGE SCALE GENOMIC DNA]</scope>
    <source>
        <strain evidence="2 3">G18</strain>
    </source>
</reference>
<dbReference type="RefSeq" id="WP_210653444.1">
    <property type="nucleotide sequence ID" value="NZ_JAGKQQ010000001.1"/>
</dbReference>
<dbReference type="EMBL" id="JAGKQQ010000001">
    <property type="protein sequence ID" value="MBP3955362.1"/>
    <property type="molecule type" value="Genomic_DNA"/>
</dbReference>
<keyword evidence="3" id="KW-1185">Reference proteome</keyword>
<feature type="coiled-coil region" evidence="1">
    <location>
        <begin position="713"/>
        <end position="747"/>
    </location>
</feature>
<proteinExistence type="predicted"/>
<evidence type="ECO:0000313" key="2">
    <source>
        <dbReference type="EMBL" id="MBP3955362.1"/>
    </source>
</evidence>
<organism evidence="2 3">
    <name type="scientific">Gemmata palustris</name>
    <dbReference type="NCBI Taxonomy" id="2822762"/>
    <lineage>
        <taxon>Bacteria</taxon>
        <taxon>Pseudomonadati</taxon>
        <taxon>Planctomycetota</taxon>
        <taxon>Planctomycetia</taxon>
        <taxon>Gemmatales</taxon>
        <taxon>Gemmataceae</taxon>
        <taxon>Gemmata</taxon>
    </lineage>
</organism>
<sequence length="1262" mass="140692">MSHLSEWVFVSQDEKPYVNFEESLEVDQVASGYVPVRSTLEVFDFLREAVGPHSPRGRAVICHGTYGTGKSRLCTVLARLFQDGFDCPALLPVWGRLRARQQGTSLDSLKQAMVPSGKAWRPWLVVPLYADGGGGRLSTAFVRGLLKALRRAGLSEEVLGKTVFHEAATRLDNLVSKGKVYQPAPNSRLATAEQMARALRQDFDEHALQEFCDWHMRETVVDFYDYLRASGGAYEAHEIYPLVAERVQRHGYEGILVIWDEFGLALESLLKGAQNGKRDMHLEAIGLQDFVERACGSNDLGKRVVFMAFTHMSLTEYGQRSNLSETDRNRLETVAARFRQPSIFIKLSVTEMEGYHLLAGMLHRTKAGEAVFQNPVPRLQQIATRMPRQRFWQNISAEAAYQDVVAPCYPLHPATSSSLLLLSDRIAQVNRTAFYYLQSREEGGVAGALETRVLPPVDEAGGGELLRISDLLPFFSEPLRQKEPHLVGQYEQAVARLPGATPMEAAILRAVLVLAGIKSADMAPTTVFLSFCLCDAEREEIGATALHEALSRLKEAHALWKNEATDVWNFVTDRGLGQDLEKEIDGEKALVPADKTTGELLRTYESLRVEVTDRLGEMELDPNDAGIVRRVAVRLLDPAKGEKAIDAQNPALAGGDSPAWLSAVIYLAAADTAAQLDACRKLAETPIKGEAYMILPSAPMSLSSEKARELIAVKQLLEKKDSQSHAFEVLENKLTKLREELRTEFARTFGNEGLRSGTGVLKVGQTPRTVPVSSWGQLLPSIARDLDTTYHHQPRVRCGSYNEWLSYSGGAWKKIEYIVEAILKFDEQPEYQTDYLNFNDTSQEGAVIDGVLCENGFFSHNSASGKWELAVPTSETPSEPMRETLKYLASRSTSDKPFIKLFERLVEPPYGMPNGIMPLFVALVFRSEPSRIGIYRKKYNNWERVETKIAEAIVDMARFPDRYQTRYSKLSPKQRWVFRVIGAELEVKVPEGGAADRIEEACEKVSAQLRDIVHKLPEAALTLRDLSEPEKDILKVLRGGVPPQPTLLADHLMRWIQEDAEARQELEDAGSTRPTFPATVRLWRDLRERLGRQVEGARAPVRRQLQNVGNDRDGVVESLRKVEAFAGPENRVISSIMERLAASDGKGELIEEVVAAVANKEARQLSQEDYGRASGILEVIQSLAPSKGKMTVIMPDGGRREFPEFTHDEALVQVRQALRGWRDTFALDPDQLAALLLTVVFAKCEPEAHSTAVRHEASVAPE</sequence>
<evidence type="ECO:0000313" key="3">
    <source>
        <dbReference type="Proteomes" id="UP000676565"/>
    </source>
</evidence>
<gene>
    <name evidence="2" type="ORF">J8F10_08725</name>
</gene>
<comment type="caution">
    <text evidence="2">The sequence shown here is derived from an EMBL/GenBank/DDBJ whole genome shotgun (WGS) entry which is preliminary data.</text>
</comment>
<evidence type="ECO:0000256" key="1">
    <source>
        <dbReference type="SAM" id="Coils"/>
    </source>
</evidence>
<keyword evidence="1" id="KW-0175">Coiled coil</keyword>
<dbReference type="Proteomes" id="UP000676565">
    <property type="component" value="Unassembled WGS sequence"/>
</dbReference>
<accession>A0ABS5BPH5</accession>